<dbReference type="OrthoDB" id="10004641at2759"/>
<evidence type="ECO:0000313" key="4">
    <source>
        <dbReference type="Proteomes" id="UP000663879"/>
    </source>
</evidence>
<protein>
    <recommendedName>
        <fullName evidence="2">C2H2-type domain-containing protein</fullName>
    </recommendedName>
</protein>
<reference evidence="3" key="1">
    <citation type="submission" date="2021-02" db="EMBL/GenBank/DDBJ databases">
        <authorList>
            <person name="Nowell W R."/>
        </authorList>
    </citation>
    <scope>NUCLEOTIDE SEQUENCE</scope>
    <source>
        <strain evidence="3">Ploen Becks lab</strain>
    </source>
</reference>
<dbReference type="InterPro" id="IPR013087">
    <property type="entry name" value="Znf_C2H2_type"/>
</dbReference>
<keyword evidence="1" id="KW-0479">Metal-binding</keyword>
<dbReference type="EMBL" id="CAJNOC010004428">
    <property type="protein sequence ID" value="CAF1021476.1"/>
    <property type="molecule type" value="Genomic_DNA"/>
</dbReference>
<keyword evidence="1" id="KW-0863">Zinc-finger</keyword>
<keyword evidence="4" id="KW-1185">Reference proteome</keyword>
<dbReference type="PROSITE" id="PS50157">
    <property type="entry name" value="ZINC_FINGER_C2H2_2"/>
    <property type="match status" value="1"/>
</dbReference>
<comment type="caution">
    <text evidence="3">The sequence shown here is derived from an EMBL/GenBank/DDBJ whole genome shotgun (WGS) entry which is preliminary data.</text>
</comment>
<proteinExistence type="predicted"/>
<name>A0A814I9N9_9BILA</name>
<keyword evidence="1" id="KW-0862">Zinc</keyword>
<gene>
    <name evidence="3" type="ORF">OXX778_LOCUS17402</name>
</gene>
<feature type="domain" description="C2H2-type" evidence="2">
    <location>
        <begin position="109"/>
        <end position="137"/>
    </location>
</feature>
<organism evidence="3 4">
    <name type="scientific">Brachionus calyciflorus</name>
    <dbReference type="NCBI Taxonomy" id="104777"/>
    <lineage>
        <taxon>Eukaryota</taxon>
        <taxon>Metazoa</taxon>
        <taxon>Spiralia</taxon>
        <taxon>Gnathifera</taxon>
        <taxon>Rotifera</taxon>
        <taxon>Eurotatoria</taxon>
        <taxon>Monogononta</taxon>
        <taxon>Pseudotrocha</taxon>
        <taxon>Ploima</taxon>
        <taxon>Brachionidae</taxon>
        <taxon>Brachionus</taxon>
    </lineage>
</organism>
<evidence type="ECO:0000256" key="1">
    <source>
        <dbReference type="PROSITE-ProRule" id="PRU00042"/>
    </source>
</evidence>
<sequence>MCRKVKDVKTEDLNRLKEKYDFVIRGSLELNIHKISNFVNLVIPTLAEQFKDQSDVRYFCLFSNCFPHKRSYKTKQKYVQHLCLKHAFQLPGQGIFLLNNDHNVRYGGFGCQKCGKNFKRKDHFDSHVKNVENCSKTQRGLKKPTDKVASEDKEQNVFSLDSSRDISMIEMEKSFSTCSLIDISLDQPSIICLED</sequence>
<dbReference type="AlphaFoldDB" id="A0A814I9N9"/>
<dbReference type="SUPFAM" id="SSF57667">
    <property type="entry name" value="beta-beta-alpha zinc fingers"/>
    <property type="match status" value="1"/>
</dbReference>
<evidence type="ECO:0000259" key="2">
    <source>
        <dbReference type="PROSITE" id="PS50157"/>
    </source>
</evidence>
<dbReference type="GO" id="GO:0008270">
    <property type="term" value="F:zinc ion binding"/>
    <property type="evidence" value="ECO:0007669"/>
    <property type="project" value="UniProtKB-KW"/>
</dbReference>
<evidence type="ECO:0000313" key="3">
    <source>
        <dbReference type="EMBL" id="CAF1021476.1"/>
    </source>
</evidence>
<dbReference type="InterPro" id="IPR036236">
    <property type="entry name" value="Znf_C2H2_sf"/>
</dbReference>
<accession>A0A814I9N9</accession>
<dbReference type="Proteomes" id="UP000663879">
    <property type="component" value="Unassembled WGS sequence"/>
</dbReference>